<dbReference type="AlphaFoldDB" id="A0AAU7XBX3"/>
<reference evidence="1" key="1">
    <citation type="submission" date="2024-06" db="EMBL/GenBank/DDBJ databases">
        <title>Methylostella associata gen. nov., sp. nov., a novel Ancalomicrobiaceae-affiliated facultatively methylotrophic bacteria that feed on methanotrophs of the genus Methylococcus.</title>
        <authorList>
            <person name="Saltykova V."/>
            <person name="Danilova O.V."/>
            <person name="Oshkin I.Y."/>
            <person name="Belova S.E."/>
            <person name="Pimenov N.V."/>
            <person name="Dedysh S.N."/>
        </authorList>
    </citation>
    <scope>NUCLEOTIDE SEQUENCE</scope>
    <source>
        <strain evidence="1">S20</strain>
    </source>
</reference>
<proteinExistence type="predicted"/>
<gene>
    <name evidence="1" type="ORF">ABS361_02965</name>
</gene>
<evidence type="ECO:0008006" key="2">
    <source>
        <dbReference type="Google" id="ProtNLM"/>
    </source>
</evidence>
<dbReference type="KEGG" id="mflg:ABS361_02965"/>
<accession>A0AAU7XBX3</accession>
<evidence type="ECO:0000313" key="1">
    <source>
        <dbReference type="EMBL" id="XBY45265.1"/>
    </source>
</evidence>
<dbReference type="RefSeq" id="WP_407050355.1">
    <property type="nucleotide sequence ID" value="NZ_CP158568.1"/>
</dbReference>
<organism evidence="1">
    <name type="scientific">Methyloraptor flagellatus</name>
    <dbReference type="NCBI Taxonomy" id="3162530"/>
    <lineage>
        <taxon>Bacteria</taxon>
        <taxon>Pseudomonadati</taxon>
        <taxon>Pseudomonadota</taxon>
        <taxon>Alphaproteobacteria</taxon>
        <taxon>Hyphomicrobiales</taxon>
        <taxon>Ancalomicrobiaceae</taxon>
        <taxon>Methyloraptor</taxon>
    </lineage>
</organism>
<dbReference type="EMBL" id="CP158568">
    <property type="protein sequence ID" value="XBY45265.1"/>
    <property type="molecule type" value="Genomic_DNA"/>
</dbReference>
<sequence>MRDAALEITRQAEGFGPSIAMGFVLDTRTAFRAVVRTLAAAWGRMRRQRRLRGAPLDAADARLLDDLGLRPGGRPDPSDPYVSVLLAATRGRRDEERWRFD</sequence>
<protein>
    <recommendedName>
        <fullName evidence="2">DUF1127 domain-containing protein</fullName>
    </recommendedName>
</protein>
<name>A0AAU7XBX3_9HYPH</name>